<protein>
    <recommendedName>
        <fullName evidence="7">RING-type domain-containing protein</fullName>
    </recommendedName>
</protein>
<dbReference type="InterPro" id="IPR013083">
    <property type="entry name" value="Znf_RING/FYVE/PHD"/>
</dbReference>
<dbReference type="SMART" id="SM00184">
    <property type="entry name" value="RING"/>
    <property type="match status" value="1"/>
</dbReference>
<dbReference type="Pfam" id="PF12678">
    <property type="entry name" value="zf-rbx1"/>
    <property type="match status" value="1"/>
</dbReference>
<reference evidence="8 9" key="1">
    <citation type="submission" date="2019-09" db="EMBL/GenBank/DDBJ databases">
        <authorList>
            <person name="Ou C."/>
        </authorList>
    </citation>
    <scope>NUCLEOTIDE SEQUENCE [LARGE SCALE GENOMIC DNA]</scope>
    <source>
        <strain evidence="8">S2</strain>
        <tissue evidence="8">Leaf</tissue>
    </source>
</reference>
<dbReference type="InterPro" id="IPR024766">
    <property type="entry name" value="Znf_RING_H2"/>
</dbReference>
<dbReference type="PROSITE" id="PS50089">
    <property type="entry name" value="ZF_RING_2"/>
    <property type="match status" value="1"/>
</dbReference>
<keyword evidence="3 6" id="KW-0863">Zinc-finger</keyword>
<proteinExistence type="predicted"/>
<dbReference type="Proteomes" id="UP000327157">
    <property type="component" value="Chromosome 10"/>
</dbReference>
<keyword evidence="4" id="KW-0833">Ubl conjugation pathway</keyword>
<keyword evidence="5" id="KW-0862">Zinc</keyword>
<accession>A0A5N5FE51</accession>
<sequence>MSCAICLENFSNISDSLDDRHDQKLILCLACSHLYHRHCTARWLLTSHGDCPVCQDRVPIVGAGRERPKRLQFSVGQYPTPIAPVSEPELPSKPLWLQMVDKAHLGRPDKVNFTVAGAMLTARVLFRLLAD</sequence>
<organism evidence="8 9">
    <name type="scientific">Pyrus ussuriensis x Pyrus communis</name>
    <dbReference type="NCBI Taxonomy" id="2448454"/>
    <lineage>
        <taxon>Eukaryota</taxon>
        <taxon>Viridiplantae</taxon>
        <taxon>Streptophyta</taxon>
        <taxon>Embryophyta</taxon>
        <taxon>Tracheophyta</taxon>
        <taxon>Spermatophyta</taxon>
        <taxon>Magnoliopsida</taxon>
        <taxon>eudicotyledons</taxon>
        <taxon>Gunneridae</taxon>
        <taxon>Pentapetalae</taxon>
        <taxon>rosids</taxon>
        <taxon>fabids</taxon>
        <taxon>Rosales</taxon>
        <taxon>Rosaceae</taxon>
        <taxon>Amygdaloideae</taxon>
        <taxon>Maleae</taxon>
        <taxon>Pyrus</taxon>
    </lineage>
</organism>
<evidence type="ECO:0000313" key="9">
    <source>
        <dbReference type="Proteomes" id="UP000327157"/>
    </source>
</evidence>
<dbReference type="AlphaFoldDB" id="A0A5N5FE51"/>
<evidence type="ECO:0000256" key="1">
    <source>
        <dbReference type="ARBA" id="ARBA00004906"/>
    </source>
</evidence>
<comment type="pathway">
    <text evidence="1">Protein modification; protein ubiquitination.</text>
</comment>
<comment type="caution">
    <text evidence="8">The sequence shown here is derived from an EMBL/GenBank/DDBJ whole genome shotgun (WGS) entry which is preliminary data.</text>
</comment>
<dbReference type="EMBL" id="SMOL01000695">
    <property type="protein sequence ID" value="KAB2601379.1"/>
    <property type="molecule type" value="Genomic_DNA"/>
</dbReference>
<dbReference type="OrthoDB" id="49515at2759"/>
<keyword evidence="2" id="KW-0479">Metal-binding</keyword>
<feature type="domain" description="RING-type" evidence="7">
    <location>
        <begin position="3"/>
        <end position="55"/>
    </location>
</feature>
<name>A0A5N5FE51_9ROSA</name>
<evidence type="ECO:0000256" key="6">
    <source>
        <dbReference type="PROSITE-ProRule" id="PRU00175"/>
    </source>
</evidence>
<reference evidence="9" key="2">
    <citation type="submission" date="2019-10" db="EMBL/GenBank/DDBJ databases">
        <title>A de novo genome assembly of a pear dwarfing rootstock.</title>
        <authorList>
            <person name="Wang F."/>
            <person name="Wang J."/>
            <person name="Li S."/>
            <person name="Zhang Y."/>
            <person name="Fang M."/>
            <person name="Ma L."/>
            <person name="Zhao Y."/>
            <person name="Jiang S."/>
        </authorList>
    </citation>
    <scope>NUCLEOTIDE SEQUENCE [LARGE SCALE GENOMIC DNA]</scope>
</reference>
<dbReference type="GO" id="GO:0008270">
    <property type="term" value="F:zinc ion binding"/>
    <property type="evidence" value="ECO:0007669"/>
    <property type="project" value="UniProtKB-KW"/>
</dbReference>
<keyword evidence="9" id="KW-1185">Reference proteome</keyword>
<evidence type="ECO:0000256" key="2">
    <source>
        <dbReference type="ARBA" id="ARBA00022723"/>
    </source>
</evidence>
<evidence type="ECO:0000256" key="5">
    <source>
        <dbReference type="ARBA" id="ARBA00022833"/>
    </source>
</evidence>
<evidence type="ECO:0000259" key="7">
    <source>
        <dbReference type="PROSITE" id="PS50089"/>
    </source>
</evidence>
<evidence type="ECO:0000256" key="3">
    <source>
        <dbReference type="ARBA" id="ARBA00022771"/>
    </source>
</evidence>
<dbReference type="Gene3D" id="3.30.40.10">
    <property type="entry name" value="Zinc/RING finger domain, C3HC4 (zinc finger)"/>
    <property type="match status" value="1"/>
</dbReference>
<dbReference type="SUPFAM" id="SSF57850">
    <property type="entry name" value="RING/U-box"/>
    <property type="match status" value="1"/>
</dbReference>
<evidence type="ECO:0000313" key="8">
    <source>
        <dbReference type="EMBL" id="KAB2601379.1"/>
    </source>
</evidence>
<gene>
    <name evidence="8" type="ORF">D8674_002384</name>
</gene>
<reference evidence="8 9" key="3">
    <citation type="submission" date="2019-11" db="EMBL/GenBank/DDBJ databases">
        <title>A de novo genome assembly of a pear dwarfing rootstock.</title>
        <authorList>
            <person name="Wang F."/>
            <person name="Wang J."/>
            <person name="Li S."/>
            <person name="Zhang Y."/>
            <person name="Fang M."/>
            <person name="Ma L."/>
            <person name="Zhao Y."/>
            <person name="Jiang S."/>
        </authorList>
    </citation>
    <scope>NUCLEOTIDE SEQUENCE [LARGE SCALE GENOMIC DNA]</scope>
    <source>
        <strain evidence="8">S2</strain>
        <tissue evidence="8">Leaf</tissue>
    </source>
</reference>
<evidence type="ECO:0000256" key="4">
    <source>
        <dbReference type="ARBA" id="ARBA00022786"/>
    </source>
</evidence>
<dbReference type="InterPro" id="IPR001841">
    <property type="entry name" value="Znf_RING"/>
</dbReference>